<dbReference type="EMBL" id="JAKELL010000001">
    <property type="protein sequence ID" value="KAH9001605.1"/>
    <property type="molecule type" value="Genomic_DNA"/>
</dbReference>
<reference evidence="1" key="1">
    <citation type="submission" date="2022-01" db="EMBL/GenBank/DDBJ databases">
        <title>Comparative genomics reveals a dynamic genome evolution in the ectomycorrhizal milk-cap (Lactarius) mushrooms.</title>
        <authorList>
            <consortium name="DOE Joint Genome Institute"/>
            <person name="Lebreton A."/>
            <person name="Tang N."/>
            <person name="Kuo A."/>
            <person name="LaButti K."/>
            <person name="Drula E."/>
            <person name="Barry K."/>
            <person name="Clum A."/>
            <person name="Lipzen A."/>
            <person name="Mousain D."/>
            <person name="Ng V."/>
            <person name="Wang R."/>
            <person name="Wang X."/>
            <person name="Dai Y."/>
            <person name="Henrissat B."/>
            <person name="Grigoriev I.V."/>
            <person name="Guerin-Laguette A."/>
            <person name="Yu F."/>
            <person name="Martin F.M."/>
        </authorList>
    </citation>
    <scope>NUCLEOTIDE SEQUENCE</scope>
    <source>
        <strain evidence="1">QP</strain>
    </source>
</reference>
<evidence type="ECO:0000313" key="1">
    <source>
        <dbReference type="EMBL" id="KAH9001605.1"/>
    </source>
</evidence>
<gene>
    <name evidence="1" type="ORF">EDB92DRAFT_2100139</name>
</gene>
<evidence type="ECO:0000313" key="2">
    <source>
        <dbReference type="Proteomes" id="UP001201163"/>
    </source>
</evidence>
<comment type="caution">
    <text evidence="1">The sequence shown here is derived from an EMBL/GenBank/DDBJ whole genome shotgun (WGS) entry which is preliminary data.</text>
</comment>
<sequence>MTAGPEQPTVYLLLHSVLCSQGTMGYGIRKRIDDSARDNGWEIPSTASVSSLVQMCELPTNCTKLYGGSITTSSWKRYLMHEGTTWKYVPIDSLEMSDPKTLLVRVEFEAKVDYNTAMGRHCGVVLTGQPEIDARGPSIISSSFKKAASMDTPSRRTWQQIELGQLSHMPPPLSTLPGFRESADQIFQRLVLAWLSSGSSTPSLHPR</sequence>
<dbReference type="Proteomes" id="UP001201163">
    <property type="component" value="Unassembled WGS sequence"/>
</dbReference>
<keyword evidence="2" id="KW-1185">Reference proteome</keyword>
<organism evidence="1 2">
    <name type="scientific">Lactarius akahatsu</name>
    <dbReference type="NCBI Taxonomy" id="416441"/>
    <lineage>
        <taxon>Eukaryota</taxon>
        <taxon>Fungi</taxon>
        <taxon>Dikarya</taxon>
        <taxon>Basidiomycota</taxon>
        <taxon>Agaricomycotina</taxon>
        <taxon>Agaricomycetes</taxon>
        <taxon>Russulales</taxon>
        <taxon>Russulaceae</taxon>
        <taxon>Lactarius</taxon>
    </lineage>
</organism>
<name>A0AAD4LTD6_9AGAM</name>
<dbReference type="AlphaFoldDB" id="A0AAD4LTD6"/>
<accession>A0AAD4LTD6</accession>
<proteinExistence type="predicted"/>
<protein>
    <submittedName>
        <fullName evidence="1">Uncharacterized protein</fullName>
    </submittedName>
</protein>